<feature type="non-terminal residue" evidence="2">
    <location>
        <position position="134"/>
    </location>
</feature>
<dbReference type="EMBL" id="CAXITT010000455">
    <property type="protein sequence ID" value="CAL1541852.1"/>
    <property type="molecule type" value="Genomic_DNA"/>
</dbReference>
<keyword evidence="3" id="KW-1185">Reference proteome</keyword>
<organism evidence="2 3">
    <name type="scientific">Lymnaea stagnalis</name>
    <name type="common">Great pond snail</name>
    <name type="synonym">Helix stagnalis</name>
    <dbReference type="NCBI Taxonomy" id="6523"/>
    <lineage>
        <taxon>Eukaryota</taxon>
        <taxon>Metazoa</taxon>
        <taxon>Spiralia</taxon>
        <taxon>Lophotrochozoa</taxon>
        <taxon>Mollusca</taxon>
        <taxon>Gastropoda</taxon>
        <taxon>Heterobranchia</taxon>
        <taxon>Euthyneura</taxon>
        <taxon>Panpulmonata</taxon>
        <taxon>Hygrophila</taxon>
        <taxon>Lymnaeoidea</taxon>
        <taxon>Lymnaeidae</taxon>
        <taxon>Lymnaea</taxon>
    </lineage>
</organism>
<gene>
    <name evidence="2" type="ORF">GSLYS_00015458001</name>
</gene>
<evidence type="ECO:0000313" key="2">
    <source>
        <dbReference type="EMBL" id="CAL1541852.1"/>
    </source>
</evidence>
<accession>A0AAV2I6J4</accession>
<dbReference type="Proteomes" id="UP001497497">
    <property type="component" value="Unassembled WGS sequence"/>
</dbReference>
<feature type="chain" id="PRO_5043516963" evidence="1">
    <location>
        <begin position="24"/>
        <end position="134"/>
    </location>
</feature>
<feature type="signal peptide" evidence="1">
    <location>
        <begin position="1"/>
        <end position="23"/>
    </location>
</feature>
<name>A0AAV2I6J4_LYMST</name>
<comment type="caution">
    <text evidence="2">The sequence shown here is derived from an EMBL/GenBank/DDBJ whole genome shotgun (WGS) entry which is preliminary data.</text>
</comment>
<reference evidence="2 3" key="1">
    <citation type="submission" date="2024-04" db="EMBL/GenBank/DDBJ databases">
        <authorList>
            <consortium name="Genoscope - CEA"/>
            <person name="William W."/>
        </authorList>
    </citation>
    <scope>NUCLEOTIDE SEQUENCE [LARGE SCALE GENOMIC DNA]</scope>
</reference>
<evidence type="ECO:0000313" key="3">
    <source>
        <dbReference type="Proteomes" id="UP001497497"/>
    </source>
</evidence>
<evidence type="ECO:0000256" key="1">
    <source>
        <dbReference type="SAM" id="SignalP"/>
    </source>
</evidence>
<protein>
    <submittedName>
        <fullName evidence="2">Uncharacterized protein</fullName>
    </submittedName>
</protein>
<sequence length="134" mass="15077">MSSAVPTTVILVLLNLVISGVMTATLPVVSRPRVVRDADVQAWPERLPLNWESVVWSLVEELSRDPSFTARLLDTGHQDELMTKRKRYQSGTAFDVLVQAHKPPKDCILVNILKTLAFHLDVSNLVFLFIKNVK</sequence>
<proteinExistence type="predicted"/>
<keyword evidence="1" id="KW-0732">Signal</keyword>
<dbReference type="AlphaFoldDB" id="A0AAV2I6J4"/>